<keyword evidence="1" id="KW-0732">Signal</keyword>
<evidence type="ECO:0000259" key="2">
    <source>
        <dbReference type="Pfam" id="PF09084"/>
    </source>
</evidence>
<feature type="domain" description="SsuA/THI5-like" evidence="2">
    <location>
        <begin position="42"/>
        <end position="245"/>
    </location>
</feature>
<evidence type="ECO:0000256" key="1">
    <source>
        <dbReference type="SAM" id="SignalP"/>
    </source>
</evidence>
<dbReference type="Pfam" id="PF09084">
    <property type="entry name" value="NMT1"/>
    <property type="match status" value="1"/>
</dbReference>
<dbReference type="PANTHER" id="PTHR31528">
    <property type="entry name" value="4-AMINO-5-HYDROXYMETHYL-2-METHYLPYRIMIDINE PHOSPHATE SYNTHASE THI11-RELATED"/>
    <property type="match status" value="1"/>
</dbReference>
<proteinExistence type="predicted"/>
<dbReference type="InterPro" id="IPR027939">
    <property type="entry name" value="NMT1/THI5"/>
</dbReference>
<dbReference type="GO" id="GO:0009228">
    <property type="term" value="P:thiamine biosynthetic process"/>
    <property type="evidence" value="ECO:0007669"/>
    <property type="project" value="InterPro"/>
</dbReference>
<protein>
    <recommendedName>
        <fullName evidence="2">SsuA/THI5-like domain-containing protein</fullName>
    </recommendedName>
</protein>
<reference evidence="3" key="1">
    <citation type="submission" date="2013-08" db="EMBL/GenBank/DDBJ databases">
        <title>Comparison of modified E. coli strains.</title>
        <authorList>
            <person name="Juergensen J."/>
            <person name="Bonge A."/>
            <person name="Streit W.R."/>
        </authorList>
    </citation>
    <scope>NUCLEOTIDE SEQUENCE</scope>
</reference>
<accession>A0A0H3U8P5</accession>
<name>A0A0H3U8P5_9BACT</name>
<dbReference type="SUPFAM" id="SSF53850">
    <property type="entry name" value="Periplasmic binding protein-like II"/>
    <property type="match status" value="1"/>
</dbReference>
<dbReference type="Gene3D" id="3.40.190.10">
    <property type="entry name" value="Periplasmic binding protein-like II"/>
    <property type="match status" value="2"/>
</dbReference>
<organism evidence="3">
    <name type="scientific">uncultured bacterium fosmid pJB154B8_contig II</name>
    <dbReference type="NCBI Taxonomy" id="1478053"/>
    <lineage>
        <taxon>Bacteria</taxon>
        <taxon>environmental samples</taxon>
    </lineage>
</organism>
<feature type="signal peptide" evidence="1">
    <location>
        <begin position="1"/>
        <end position="23"/>
    </location>
</feature>
<feature type="chain" id="PRO_5005202889" description="SsuA/THI5-like domain-containing protein" evidence="1">
    <location>
        <begin position="24"/>
        <end position="323"/>
    </location>
</feature>
<sequence>MRGYKKVFIICALFVMAIAAVIAASTKKEEHFVFYTHWTAQAQFAGFIMAEKNGYFEKEGINVSVQYHDSVHFGAEMLESGKAQFALLDLMAAIQARQKGLKIVNIMQTSQNSSHCIVTKDEISSINDLNGKEIAVWHGYEPMLMKIVDLKAGGKINWFEMFSGIEVFKEGAVDNVMCTSYNELGQLENIGYILDSFHTIPFSEIGIRIPEEGVYVTESFYNSHKEVVKKFVLAATKGWKFAFEHENRTMQVVLDEMKAADIPHNIYHQKRMLAEIKKLQSVDGVLPENYTLDKKIFDETIDIYNLINKGNETKITFKEFTRY</sequence>
<dbReference type="EMBL" id="KF540252">
    <property type="protein sequence ID" value="AIF26916.1"/>
    <property type="molecule type" value="Genomic_DNA"/>
</dbReference>
<dbReference type="InterPro" id="IPR015168">
    <property type="entry name" value="SsuA/THI5"/>
</dbReference>
<dbReference type="AlphaFoldDB" id="A0A0H3U8P5"/>
<evidence type="ECO:0000313" key="3">
    <source>
        <dbReference type="EMBL" id="AIF26916.1"/>
    </source>
</evidence>
<dbReference type="PANTHER" id="PTHR31528:SF15">
    <property type="entry name" value="RIBOFLAVIN-BINDING PROTEIN RIBY"/>
    <property type="match status" value="1"/>
</dbReference>